<dbReference type="OrthoDB" id="8875216at2"/>
<evidence type="ECO:0000313" key="1">
    <source>
        <dbReference type="EMBL" id="APA88194.1"/>
    </source>
</evidence>
<gene>
    <name evidence="1" type="ORF">BJG93_22690</name>
</gene>
<keyword evidence="2" id="KW-1185">Reference proteome</keyword>
<dbReference type="KEGG" id="pspw:BJG93_22690"/>
<reference evidence="1" key="2">
    <citation type="submission" date="2021-06" db="EMBL/GenBank/DDBJ databases">
        <authorList>
            <person name="Rogers T.H."/>
            <person name="Ramsay J.P."/>
            <person name="Wang P."/>
            <person name="Terpolilli J."/>
        </authorList>
    </citation>
    <scope>NUCLEOTIDE SEQUENCE</scope>
    <source>
        <strain evidence="1">WSM5005</strain>
    </source>
</reference>
<accession>A0A1I9YPG1</accession>
<dbReference type="AlphaFoldDB" id="A0A1I9YPG1"/>
<dbReference type="STRING" id="754502.BJG93_22690"/>
<dbReference type="RefSeq" id="WP_027195663.1">
    <property type="nucleotide sequence ID" value="NZ_CP017562.2"/>
</dbReference>
<organism evidence="1 2">
    <name type="scientific">Paraburkholderia sprentiae WSM5005</name>
    <dbReference type="NCBI Taxonomy" id="754502"/>
    <lineage>
        <taxon>Bacteria</taxon>
        <taxon>Pseudomonadati</taxon>
        <taxon>Pseudomonadota</taxon>
        <taxon>Betaproteobacteria</taxon>
        <taxon>Burkholderiales</taxon>
        <taxon>Burkholderiaceae</taxon>
        <taxon>Paraburkholderia</taxon>
    </lineage>
</organism>
<reference evidence="1" key="1">
    <citation type="submission" date="2016-09" db="EMBL/GenBank/DDBJ databases">
        <title>The Complete Genome of Burkholderia sprentiae wsm5005.</title>
        <authorList>
            <person name="De Meyer S."/>
            <person name="Wang P."/>
            <person name="Terpolilli J."/>
        </authorList>
    </citation>
    <scope>NUCLEOTIDE SEQUENCE [LARGE SCALE GENOMIC DNA]</scope>
    <source>
        <strain evidence="1">WSM5005</strain>
    </source>
</reference>
<evidence type="ECO:0000313" key="2">
    <source>
        <dbReference type="Proteomes" id="UP000179860"/>
    </source>
</evidence>
<sequence>MPKPIETMSSAFEKQFSERAHELPGDHSPKFAPVLDPKLRMDLEALPCTGGASLDQHETTQ</sequence>
<proteinExistence type="predicted"/>
<name>A0A1I9YPG1_9BURK</name>
<dbReference type="Proteomes" id="UP000179860">
    <property type="component" value="Chromosome 2"/>
</dbReference>
<protein>
    <submittedName>
        <fullName evidence="1">Uncharacterized protein</fullName>
    </submittedName>
</protein>
<dbReference type="EMBL" id="CP017562">
    <property type="protein sequence ID" value="APA88194.1"/>
    <property type="molecule type" value="Genomic_DNA"/>
</dbReference>